<dbReference type="STRING" id="1797291.A2V47_02730"/>
<feature type="transmembrane region" description="Helical" evidence="10">
    <location>
        <begin position="347"/>
        <end position="369"/>
    </location>
</feature>
<evidence type="ECO:0000256" key="8">
    <source>
        <dbReference type="ARBA" id="ARBA00023065"/>
    </source>
</evidence>
<dbReference type="InterPro" id="IPR003445">
    <property type="entry name" value="Cat_transpt"/>
</dbReference>
<keyword evidence="9 10" id="KW-0472">Membrane</keyword>
<feature type="transmembrane region" description="Helical" evidence="10">
    <location>
        <begin position="132"/>
        <end position="155"/>
    </location>
</feature>
<gene>
    <name evidence="11" type="ORF">A2V47_02730</name>
</gene>
<dbReference type="PANTHER" id="PTHR32024">
    <property type="entry name" value="TRK SYSTEM POTASSIUM UPTAKE PROTEIN TRKG-RELATED"/>
    <property type="match status" value="1"/>
</dbReference>
<keyword evidence="2" id="KW-0813">Transport</keyword>
<comment type="caution">
    <text evidence="11">The sequence shown here is derived from an EMBL/GenBank/DDBJ whole genome shotgun (WGS) entry which is preliminary data.</text>
</comment>
<keyword evidence="8" id="KW-0406">Ion transport</keyword>
<reference evidence="11 12" key="1">
    <citation type="journal article" date="2016" name="Nat. Commun.">
        <title>Thousands of microbial genomes shed light on interconnected biogeochemical processes in an aquifer system.</title>
        <authorList>
            <person name="Anantharaman K."/>
            <person name="Brown C.T."/>
            <person name="Hug L.A."/>
            <person name="Sharon I."/>
            <person name="Castelle C.J."/>
            <person name="Probst A.J."/>
            <person name="Thomas B.C."/>
            <person name="Singh A."/>
            <person name="Wilkins M.J."/>
            <person name="Karaoz U."/>
            <person name="Brodie E.L."/>
            <person name="Williams K.H."/>
            <person name="Hubbard S.S."/>
            <person name="Banfield J.F."/>
        </authorList>
    </citation>
    <scope>NUCLEOTIDE SEQUENCE [LARGE SCALE GENOMIC DNA]</scope>
</reference>
<sequence length="446" mass="48781">MSLIKPVKEKKLSPPRVLVSGFLLVITIGTILLNLPLASGTAKSIGFINALFTATSATCVTGLIVLDTGRDFSIFGQLVILILLQCGGLGIMTMSTMFAFLAGKRISLRQRLIMQESLNQFSIGGLVRLAKYILLFTAVIEIAGTAILFFCWQKFYSPLKAFYLAVFHSISAFCNAGFSLFSDSIMRYKGDLMINLTFMVLIILGGIGFLVLLELFQYGKNGTLSLHAKLALRISLILILIGFIIIFFIESDNPSTLRDLSFPEKIYGSIFQSVTARTAGFNTIHIGSMQNATLFLMIILMFIGASPSSTGGGVKTTTFGLLILYAWSSLKGKEEIQIFKRRVSRDIIPKICTVITLSLGMVFIMTILLSYVEEEAFIKVLFEVVSAFGTVGLSAGITPSLSLAGKIIIIITMFTGRIGPLGLALSLIQKREPEMIRYPEEKIMVG</sequence>
<dbReference type="GO" id="GO:0005886">
    <property type="term" value="C:plasma membrane"/>
    <property type="evidence" value="ECO:0007669"/>
    <property type="project" value="UniProtKB-SubCell"/>
</dbReference>
<evidence type="ECO:0000256" key="2">
    <source>
        <dbReference type="ARBA" id="ARBA00022448"/>
    </source>
</evidence>
<protein>
    <recommendedName>
        <fullName evidence="13">Trk family potassium uptake protein</fullName>
    </recommendedName>
</protein>
<evidence type="ECO:0000256" key="1">
    <source>
        <dbReference type="ARBA" id="ARBA00004651"/>
    </source>
</evidence>
<evidence type="ECO:0000256" key="6">
    <source>
        <dbReference type="ARBA" id="ARBA00022958"/>
    </source>
</evidence>
<comment type="subcellular location">
    <subcellularLocation>
        <location evidence="1">Cell membrane</location>
        <topology evidence="1">Multi-pass membrane protein</topology>
    </subcellularLocation>
</comment>
<evidence type="ECO:0000256" key="5">
    <source>
        <dbReference type="ARBA" id="ARBA00022692"/>
    </source>
</evidence>
<evidence type="ECO:0000256" key="3">
    <source>
        <dbReference type="ARBA" id="ARBA00022475"/>
    </source>
</evidence>
<evidence type="ECO:0000256" key="9">
    <source>
        <dbReference type="ARBA" id="ARBA00023136"/>
    </source>
</evidence>
<dbReference type="GO" id="GO:0015379">
    <property type="term" value="F:potassium:chloride symporter activity"/>
    <property type="evidence" value="ECO:0007669"/>
    <property type="project" value="InterPro"/>
</dbReference>
<dbReference type="PANTHER" id="PTHR32024:SF1">
    <property type="entry name" value="KTR SYSTEM POTASSIUM UPTAKE PROTEIN B"/>
    <property type="match status" value="1"/>
</dbReference>
<feature type="transmembrane region" description="Helical" evidence="10">
    <location>
        <begin position="294"/>
        <end position="327"/>
    </location>
</feature>
<evidence type="ECO:0008006" key="13">
    <source>
        <dbReference type="Google" id="ProtNLM"/>
    </source>
</evidence>
<evidence type="ECO:0000256" key="7">
    <source>
        <dbReference type="ARBA" id="ARBA00022989"/>
    </source>
</evidence>
<dbReference type="InterPro" id="IPR004772">
    <property type="entry name" value="TrkH"/>
</dbReference>
<keyword evidence="7 10" id="KW-1133">Transmembrane helix</keyword>
<dbReference type="NCBIfam" id="TIGR00933">
    <property type="entry name" value="2a38"/>
    <property type="match status" value="1"/>
</dbReference>
<dbReference type="Proteomes" id="UP000177701">
    <property type="component" value="Unassembled WGS sequence"/>
</dbReference>
<keyword evidence="4" id="KW-0633">Potassium transport</keyword>
<feature type="transmembrane region" description="Helical" evidence="10">
    <location>
        <begin position="161"/>
        <end position="181"/>
    </location>
</feature>
<evidence type="ECO:0000313" key="11">
    <source>
        <dbReference type="EMBL" id="OGD16381.1"/>
    </source>
</evidence>
<organism evidence="11 12">
    <name type="scientific">Candidatus Sediminicultor quintus</name>
    <dbReference type="NCBI Taxonomy" id="1797291"/>
    <lineage>
        <taxon>Bacteria</taxon>
        <taxon>Pseudomonadati</taxon>
        <taxon>Atribacterota</taxon>
        <taxon>Candidatus Phoenicimicrobiia</taxon>
        <taxon>Candidatus Pheonicimicrobiales</taxon>
        <taxon>Candidatus Phoenicimicrobiaceae</taxon>
        <taxon>Candidatus Sediminicultor</taxon>
    </lineage>
</organism>
<name>A0A1F5AD01_9BACT</name>
<feature type="transmembrane region" description="Helical" evidence="10">
    <location>
        <begin position="78"/>
        <end position="102"/>
    </location>
</feature>
<accession>A0A1F5AD01</accession>
<evidence type="ECO:0000256" key="4">
    <source>
        <dbReference type="ARBA" id="ARBA00022538"/>
    </source>
</evidence>
<feature type="transmembrane region" description="Helical" evidence="10">
    <location>
        <begin position="193"/>
        <end position="218"/>
    </location>
</feature>
<keyword evidence="5 10" id="KW-0812">Transmembrane</keyword>
<evidence type="ECO:0000313" key="12">
    <source>
        <dbReference type="Proteomes" id="UP000177701"/>
    </source>
</evidence>
<feature type="transmembrane region" description="Helical" evidence="10">
    <location>
        <begin position="17"/>
        <end position="35"/>
    </location>
</feature>
<keyword evidence="6" id="KW-0630">Potassium</keyword>
<proteinExistence type="predicted"/>
<feature type="transmembrane region" description="Helical" evidence="10">
    <location>
        <begin position="47"/>
        <end position="66"/>
    </location>
</feature>
<feature type="transmembrane region" description="Helical" evidence="10">
    <location>
        <begin position="230"/>
        <end position="249"/>
    </location>
</feature>
<dbReference type="EMBL" id="MEYH01000035">
    <property type="protein sequence ID" value="OGD16381.1"/>
    <property type="molecule type" value="Genomic_DNA"/>
</dbReference>
<dbReference type="AlphaFoldDB" id="A0A1F5AD01"/>
<evidence type="ECO:0000256" key="10">
    <source>
        <dbReference type="SAM" id="Phobius"/>
    </source>
</evidence>
<dbReference type="Pfam" id="PF02386">
    <property type="entry name" value="TrkH"/>
    <property type="match status" value="1"/>
</dbReference>
<keyword evidence="3" id="KW-1003">Cell membrane</keyword>